<dbReference type="PANTHER" id="PTHR43630:SF1">
    <property type="entry name" value="POLY-BETA-1,6-N-ACETYL-D-GLUCOSAMINE SYNTHASE"/>
    <property type="match status" value="1"/>
</dbReference>
<dbReference type="Proteomes" id="UP000824102">
    <property type="component" value="Unassembled WGS sequence"/>
</dbReference>
<reference evidence="6" key="2">
    <citation type="submission" date="2021-04" db="EMBL/GenBank/DDBJ databases">
        <authorList>
            <person name="Gilroy R."/>
        </authorList>
    </citation>
    <scope>NUCLEOTIDE SEQUENCE</scope>
    <source>
        <strain evidence="6">ChiW7-2402</strain>
    </source>
</reference>
<comment type="similarity">
    <text evidence="1">Belongs to the glycosyltransferase 2 family.</text>
</comment>
<dbReference type="GO" id="GO:0016757">
    <property type="term" value="F:glycosyltransferase activity"/>
    <property type="evidence" value="ECO:0007669"/>
    <property type="project" value="UniProtKB-KW"/>
</dbReference>
<name>A0A9D2G3F3_9FIRM</name>
<sequence length="452" mass="51675">MAWHEILYEVLTIFNNVILYFIGIPFTLQVIYLFLFWLPKKTYPVSEKKHRICVLICAHNEEDVIGGTVRRLFERQKYPKELFDVYVVAHNCSDRTAELAKRAGATVFVLDDPDPSRHIVSYALKYGYERILATGIPYDFSIRLDADNHVNDEFFSLMNDAFSAGVQIARPYESALNMTQNAFTRACGLYYIFDSRFSSRARERLHLDAHVNGPGSMTDMDIIRKLGGYDTVSIVEDTEFCFKRMLEGYRCHFVEDAVVYEDLPASFRDTLNRNKRIASGNVRLLARYTPKMLWKTLSRLRLSCLEQVFTYFFMIICVLLCTWIPAYYIYACSYLGARGLLTTEAVAAAGLTGAGFYDLLTIIGICLGALFLFMGILQGVLLVLLDYKKMGAKRRRDLLPGAFLFPFFTVIYCITMAIGVFSKPKWRKIERNTGETIAALPAGEERDGPEDR</sequence>
<dbReference type="AlphaFoldDB" id="A0A9D2G3F3"/>
<organism evidence="6 7">
    <name type="scientific">Candidatus Gallimonas intestinavium</name>
    <dbReference type="NCBI Taxonomy" id="2838603"/>
    <lineage>
        <taxon>Bacteria</taxon>
        <taxon>Bacillati</taxon>
        <taxon>Bacillota</taxon>
        <taxon>Clostridia</taxon>
        <taxon>Candidatus Gallimonas</taxon>
    </lineage>
</organism>
<gene>
    <name evidence="6" type="ORF">H9964_02220</name>
</gene>
<keyword evidence="4" id="KW-0812">Transmembrane</keyword>
<protein>
    <submittedName>
        <fullName evidence="6">Glycosyltransferase family 2 protein</fullName>
    </submittedName>
</protein>
<keyword evidence="2" id="KW-0328">Glycosyltransferase</keyword>
<feature type="transmembrane region" description="Helical" evidence="4">
    <location>
        <begin position="397"/>
        <end position="421"/>
    </location>
</feature>
<evidence type="ECO:0000313" key="7">
    <source>
        <dbReference type="Proteomes" id="UP000824102"/>
    </source>
</evidence>
<feature type="transmembrane region" description="Helical" evidence="4">
    <location>
        <begin position="17"/>
        <end position="38"/>
    </location>
</feature>
<feature type="transmembrane region" description="Helical" evidence="4">
    <location>
        <begin position="359"/>
        <end position="385"/>
    </location>
</feature>
<evidence type="ECO:0000313" key="6">
    <source>
        <dbReference type="EMBL" id="HIZ72379.1"/>
    </source>
</evidence>
<keyword evidence="4" id="KW-0472">Membrane</keyword>
<dbReference type="CDD" id="cd06438">
    <property type="entry name" value="EpsO_like"/>
    <property type="match status" value="1"/>
</dbReference>
<feature type="transmembrane region" description="Helical" evidence="4">
    <location>
        <begin position="308"/>
        <end position="330"/>
    </location>
</feature>
<comment type="caution">
    <text evidence="6">The sequence shown here is derived from an EMBL/GenBank/DDBJ whole genome shotgun (WGS) entry which is preliminary data.</text>
</comment>
<dbReference type="InterPro" id="IPR001173">
    <property type="entry name" value="Glyco_trans_2-like"/>
</dbReference>
<evidence type="ECO:0000256" key="1">
    <source>
        <dbReference type="ARBA" id="ARBA00006739"/>
    </source>
</evidence>
<proteinExistence type="inferred from homology"/>
<dbReference type="EMBL" id="DXBB01000041">
    <property type="protein sequence ID" value="HIZ72379.1"/>
    <property type="molecule type" value="Genomic_DNA"/>
</dbReference>
<keyword evidence="3" id="KW-0808">Transferase</keyword>
<reference evidence="6" key="1">
    <citation type="journal article" date="2021" name="PeerJ">
        <title>Extensive microbial diversity within the chicken gut microbiome revealed by metagenomics and culture.</title>
        <authorList>
            <person name="Gilroy R."/>
            <person name="Ravi A."/>
            <person name="Getino M."/>
            <person name="Pursley I."/>
            <person name="Horton D.L."/>
            <person name="Alikhan N.F."/>
            <person name="Baker D."/>
            <person name="Gharbi K."/>
            <person name="Hall N."/>
            <person name="Watson M."/>
            <person name="Adriaenssens E.M."/>
            <person name="Foster-Nyarko E."/>
            <person name="Jarju S."/>
            <person name="Secka A."/>
            <person name="Antonio M."/>
            <person name="Oren A."/>
            <person name="Chaudhuri R.R."/>
            <person name="La Ragione R."/>
            <person name="Hildebrand F."/>
            <person name="Pallen M.J."/>
        </authorList>
    </citation>
    <scope>NUCLEOTIDE SEQUENCE</scope>
    <source>
        <strain evidence="6">ChiW7-2402</strain>
    </source>
</reference>
<evidence type="ECO:0000256" key="4">
    <source>
        <dbReference type="SAM" id="Phobius"/>
    </source>
</evidence>
<dbReference type="InterPro" id="IPR029044">
    <property type="entry name" value="Nucleotide-diphossugar_trans"/>
</dbReference>
<evidence type="ECO:0000259" key="5">
    <source>
        <dbReference type="Pfam" id="PF13632"/>
    </source>
</evidence>
<keyword evidence="4" id="KW-1133">Transmembrane helix</keyword>
<dbReference type="SUPFAM" id="SSF53448">
    <property type="entry name" value="Nucleotide-diphospho-sugar transferases"/>
    <property type="match status" value="1"/>
</dbReference>
<dbReference type="PANTHER" id="PTHR43630">
    <property type="entry name" value="POLY-BETA-1,6-N-ACETYL-D-GLUCOSAMINE SYNTHASE"/>
    <property type="match status" value="1"/>
</dbReference>
<dbReference type="Pfam" id="PF13632">
    <property type="entry name" value="Glyco_trans_2_3"/>
    <property type="match status" value="1"/>
</dbReference>
<evidence type="ECO:0000256" key="3">
    <source>
        <dbReference type="ARBA" id="ARBA00022679"/>
    </source>
</evidence>
<dbReference type="Gene3D" id="3.90.550.10">
    <property type="entry name" value="Spore Coat Polysaccharide Biosynthesis Protein SpsA, Chain A"/>
    <property type="match status" value="1"/>
</dbReference>
<evidence type="ECO:0000256" key="2">
    <source>
        <dbReference type="ARBA" id="ARBA00022676"/>
    </source>
</evidence>
<feature type="domain" description="Glycosyltransferase 2-like" evidence="5">
    <location>
        <begin position="144"/>
        <end position="329"/>
    </location>
</feature>
<accession>A0A9D2G3F3</accession>